<feature type="region of interest" description="Disordered" evidence="1">
    <location>
        <begin position="36"/>
        <end position="60"/>
    </location>
</feature>
<dbReference type="AlphaFoldDB" id="C0W528"/>
<gene>
    <name evidence="2" type="ORF">HMPREF0058_0972</name>
</gene>
<dbReference type="Proteomes" id="UP000004778">
    <property type="component" value="Unassembled WGS sequence"/>
</dbReference>
<sequence>MTQDSRTQNTLPTAGDGQQQERWDRVADELERIADEMKQIADDVCGPDDPDDPTDDPTLLDDIDENEIWDEDTYPLMRWHRAGDGTVDRIDILAAPLSLQDVRSIIRSLERLAEDLAGELKECEPWCSRIHAPSEPCSRVYGYADTEQNPEARIAREATSAGILRLVGPTYHEVAALEGGELKAAVLGFMRAAYDLDGHARDLEARLQAGEAA</sequence>
<comment type="caution">
    <text evidence="2">The sequence shown here is derived from an EMBL/GenBank/DDBJ whole genome shotgun (WGS) entry which is preliminary data.</text>
</comment>
<dbReference type="HOGENOM" id="CLU_1292172_0_0_11"/>
<protein>
    <submittedName>
        <fullName evidence="2">Uncharacterized protein</fullName>
    </submittedName>
</protein>
<dbReference type="RefSeq" id="WP_006547939.1">
    <property type="nucleotide sequence ID" value="NZ_DS999574.1"/>
</dbReference>
<organism evidence="2 3">
    <name type="scientific">Actinomyces urogenitalis DSM 15434</name>
    <dbReference type="NCBI Taxonomy" id="525246"/>
    <lineage>
        <taxon>Bacteria</taxon>
        <taxon>Bacillati</taxon>
        <taxon>Actinomycetota</taxon>
        <taxon>Actinomycetes</taxon>
        <taxon>Actinomycetales</taxon>
        <taxon>Actinomycetaceae</taxon>
        <taxon>Actinomyces</taxon>
    </lineage>
</organism>
<keyword evidence="3" id="KW-1185">Reference proteome</keyword>
<name>C0W528_9ACTO</name>
<evidence type="ECO:0000313" key="3">
    <source>
        <dbReference type="Proteomes" id="UP000004778"/>
    </source>
</evidence>
<evidence type="ECO:0000256" key="1">
    <source>
        <dbReference type="SAM" id="MobiDB-lite"/>
    </source>
</evidence>
<dbReference type="EMBL" id="ACFH01000061">
    <property type="protein sequence ID" value="EEH66185.1"/>
    <property type="molecule type" value="Genomic_DNA"/>
</dbReference>
<proteinExistence type="predicted"/>
<feature type="region of interest" description="Disordered" evidence="1">
    <location>
        <begin position="1"/>
        <end position="22"/>
    </location>
</feature>
<evidence type="ECO:0000313" key="2">
    <source>
        <dbReference type="EMBL" id="EEH66185.1"/>
    </source>
</evidence>
<reference evidence="2 3" key="1">
    <citation type="submission" date="2009-01" db="EMBL/GenBank/DDBJ databases">
        <authorList>
            <person name="Qin X."/>
            <person name="Bachman B."/>
            <person name="Battles P."/>
            <person name="Bell A."/>
            <person name="Bess C."/>
            <person name="Bickham C."/>
            <person name="Chaboub L."/>
            <person name="Chen D."/>
            <person name="Coyle M."/>
            <person name="Deiros D.R."/>
            <person name="Dinh H."/>
            <person name="Forbes L."/>
            <person name="Fowler G."/>
            <person name="Francisco L."/>
            <person name="Fu Q."/>
            <person name="Gubbala S."/>
            <person name="Hale W."/>
            <person name="Han Y."/>
            <person name="Hemphill L."/>
            <person name="Highlander S.K."/>
            <person name="Hirani K."/>
            <person name="Hogues M."/>
            <person name="Jackson L."/>
            <person name="Jakkamsetti A."/>
            <person name="Javaid M."/>
            <person name="Jiang H."/>
            <person name="Korchina V."/>
            <person name="Kovar C."/>
            <person name="Lara F."/>
            <person name="Lee S."/>
            <person name="Mata R."/>
            <person name="Mathew T."/>
            <person name="Moen C."/>
            <person name="Morales K."/>
            <person name="Munidasa M."/>
            <person name="Nazareth L."/>
            <person name="Ngo R."/>
            <person name="Nguyen L."/>
            <person name="Okwuonu G."/>
            <person name="Ongeri F."/>
            <person name="Patil S."/>
            <person name="Petrosino J."/>
            <person name="Pham C."/>
            <person name="Pham P."/>
            <person name="Pu L.-L."/>
            <person name="Puazo M."/>
            <person name="Raj R."/>
            <person name="Reid J."/>
            <person name="Rouhana J."/>
            <person name="Saada N."/>
            <person name="Shang Y."/>
            <person name="Simmons D."/>
            <person name="Thornton R."/>
            <person name="Warren J."/>
            <person name="Weissenberger G."/>
            <person name="Zhang J."/>
            <person name="Zhang L."/>
            <person name="Zhou C."/>
            <person name="Zhu D."/>
            <person name="Muzny D."/>
            <person name="Worley K."/>
            <person name="Gibbs R."/>
        </authorList>
    </citation>
    <scope>NUCLEOTIDE SEQUENCE [LARGE SCALE GENOMIC DNA]</scope>
    <source>
        <strain evidence="2 3">DSM 15434</strain>
    </source>
</reference>
<feature type="compositionally biased region" description="Acidic residues" evidence="1">
    <location>
        <begin position="45"/>
        <end position="60"/>
    </location>
</feature>
<accession>C0W528</accession>
<feature type="compositionally biased region" description="Polar residues" evidence="1">
    <location>
        <begin position="1"/>
        <end position="18"/>
    </location>
</feature>